<keyword evidence="1" id="KW-0479">Metal-binding</keyword>
<dbReference type="AlphaFoldDB" id="A0A5M3WTU1"/>
<dbReference type="GO" id="GO:0046872">
    <property type="term" value="F:metal ion binding"/>
    <property type="evidence" value="ECO:0007669"/>
    <property type="project" value="UniProtKB-KW"/>
</dbReference>
<protein>
    <submittedName>
        <fullName evidence="6">Membrane protein</fullName>
    </submittedName>
</protein>
<keyword evidence="2" id="KW-0378">Hydrolase</keyword>
<evidence type="ECO:0000256" key="3">
    <source>
        <dbReference type="SAM" id="MobiDB-lite"/>
    </source>
</evidence>
<dbReference type="GO" id="GO:0016020">
    <property type="term" value="C:membrane"/>
    <property type="evidence" value="ECO:0007669"/>
    <property type="project" value="GOC"/>
</dbReference>
<keyword evidence="7" id="KW-1185">Reference proteome</keyword>
<feature type="transmembrane region" description="Helical" evidence="4">
    <location>
        <begin position="151"/>
        <end position="172"/>
    </location>
</feature>
<dbReference type="GO" id="GO:0009245">
    <property type="term" value="P:lipid A biosynthetic process"/>
    <property type="evidence" value="ECO:0007669"/>
    <property type="project" value="TreeGrafter"/>
</dbReference>
<organism evidence="6 7">
    <name type="scientific">Acrocarpospora macrocephala</name>
    <dbReference type="NCBI Taxonomy" id="150177"/>
    <lineage>
        <taxon>Bacteria</taxon>
        <taxon>Bacillati</taxon>
        <taxon>Actinomycetota</taxon>
        <taxon>Actinomycetes</taxon>
        <taxon>Streptosporangiales</taxon>
        <taxon>Streptosporangiaceae</taxon>
        <taxon>Acrocarpospora</taxon>
    </lineage>
</organism>
<dbReference type="Proteomes" id="UP000331127">
    <property type="component" value="Unassembled WGS sequence"/>
</dbReference>
<dbReference type="Pfam" id="PF00149">
    <property type="entry name" value="Metallophos"/>
    <property type="match status" value="1"/>
</dbReference>
<evidence type="ECO:0000256" key="4">
    <source>
        <dbReference type="SAM" id="Phobius"/>
    </source>
</evidence>
<comment type="caution">
    <text evidence="6">The sequence shown here is derived from an EMBL/GenBank/DDBJ whole genome shotgun (WGS) entry which is preliminary data.</text>
</comment>
<dbReference type="InterPro" id="IPR029052">
    <property type="entry name" value="Metallo-depent_PP-like"/>
</dbReference>
<evidence type="ECO:0000259" key="5">
    <source>
        <dbReference type="Pfam" id="PF00149"/>
    </source>
</evidence>
<evidence type="ECO:0000313" key="7">
    <source>
        <dbReference type="Proteomes" id="UP000331127"/>
    </source>
</evidence>
<keyword evidence="4" id="KW-0472">Membrane</keyword>
<feature type="transmembrane region" description="Helical" evidence="4">
    <location>
        <begin position="21"/>
        <end position="40"/>
    </location>
</feature>
<dbReference type="EMBL" id="BLAE01000034">
    <property type="protein sequence ID" value="GES12100.1"/>
    <property type="molecule type" value="Genomic_DNA"/>
</dbReference>
<evidence type="ECO:0000256" key="2">
    <source>
        <dbReference type="ARBA" id="ARBA00022801"/>
    </source>
</evidence>
<keyword evidence="4" id="KW-1133">Transmembrane helix</keyword>
<dbReference type="OrthoDB" id="5241348at2"/>
<feature type="transmembrane region" description="Helical" evidence="4">
    <location>
        <begin position="124"/>
        <end position="144"/>
    </location>
</feature>
<dbReference type="SUPFAM" id="SSF56300">
    <property type="entry name" value="Metallo-dependent phosphatases"/>
    <property type="match status" value="1"/>
</dbReference>
<dbReference type="GO" id="GO:0008758">
    <property type="term" value="F:UDP-2,3-diacylglucosamine hydrolase activity"/>
    <property type="evidence" value="ECO:0007669"/>
    <property type="project" value="TreeGrafter"/>
</dbReference>
<dbReference type="Gene3D" id="3.60.21.10">
    <property type="match status" value="1"/>
</dbReference>
<dbReference type="InterPro" id="IPR051158">
    <property type="entry name" value="Metallophosphoesterase_sf"/>
</dbReference>
<reference evidence="6 7" key="1">
    <citation type="submission" date="2019-10" db="EMBL/GenBank/DDBJ databases">
        <title>Whole genome shotgun sequence of Acrocarpospora macrocephala NBRC 16266.</title>
        <authorList>
            <person name="Ichikawa N."/>
            <person name="Kimura A."/>
            <person name="Kitahashi Y."/>
            <person name="Komaki H."/>
            <person name="Oguchi A."/>
        </authorList>
    </citation>
    <scope>NUCLEOTIDE SEQUENCE [LARGE SCALE GENOMIC DNA]</scope>
    <source>
        <strain evidence="6 7">NBRC 16266</strain>
    </source>
</reference>
<dbReference type="PANTHER" id="PTHR31302:SF31">
    <property type="entry name" value="PHOSPHODIESTERASE YAEI"/>
    <property type="match status" value="1"/>
</dbReference>
<dbReference type="RefSeq" id="WP_155357431.1">
    <property type="nucleotide sequence ID" value="NZ_BAAAHL010000030.1"/>
</dbReference>
<dbReference type="InterPro" id="IPR004843">
    <property type="entry name" value="Calcineurin-like_PHP"/>
</dbReference>
<sequence>MKDVELTNIARRLAKGRTARILAIIMVALAGAWLGLSFGASAQTAVGPADIGMTLQPAWGGETVIDVRPLGTLRFATHSGPVRLGISIDAVHPDVAQQILQNPKWADRLPQTIETDLVKGLRQLIIRAVICAVLAGFLAGLIVFRRLSRAAWTSGVAFLAVAALGATSALTLNPRSISEPKYTGLLTGVPSLVGNAQSIVTKFSEYRGQLAKLVTNVSQLYEAGSTLPIYEPDPDTIRVLHVSDLHINPVSWNVIHSLKDQFKVNMIIDTGDISDHGTAAENRFVEEIGRLGVPYVYVRGNHDSRETEEAVAKQKNAIVLDGTSAEVKGLRIYGVGDPRFTPDKSVEVDSDPASLTNLGRSHAVRLAPPEWPRSSSTSAPDNIPADIVAVHDPTVGRGFSGSVALVLAGHTHARATELLSTGTRVIVQGSTGAAGLRGLEHAEPTPHQASVLYFSKDTHRLQAWDDITVGGLGEQWIQCERHIEPDPGRTIFPEPGNVPSPSGTISGTPSPIALASRANVPYASEVSDGRRHGTGTIPPGTIP</sequence>
<feature type="compositionally biased region" description="Low complexity" evidence="3">
    <location>
        <begin position="499"/>
        <end position="512"/>
    </location>
</feature>
<proteinExistence type="predicted"/>
<feature type="domain" description="Calcineurin-like phosphoesterase" evidence="5">
    <location>
        <begin position="237"/>
        <end position="413"/>
    </location>
</feature>
<name>A0A5M3WTU1_9ACTN</name>
<evidence type="ECO:0000256" key="1">
    <source>
        <dbReference type="ARBA" id="ARBA00022723"/>
    </source>
</evidence>
<accession>A0A5M3WTU1</accession>
<feature type="region of interest" description="Disordered" evidence="3">
    <location>
        <begin position="485"/>
        <end position="543"/>
    </location>
</feature>
<keyword evidence="4" id="KW-0812">Transmembrane</keyword>
<gene>
    <name evidence="6" type="ORF">Amac_056970</name>
</gene>
<dbReference type="PANTHER" id="PTHR31302">
    <property type="entry name" value="TRANSMEMBRANE PROTEIN WITH METALLOPHOSPHOESTERASE DOMAIN-RELATED"/>
    <property type="match status" value="1"/>
</dbReference>
<evidence type="ECO:0000313" key="6">
    <source>
        <dbReference type="EMBL" id="GES12100.1"/>
    </source>
</evidence>